<proteinExistence type="predicted"/>
<dbReference type="GeneID" id="106816630"/>
<dbReference type="Proteomes" id="UP000695022">
    <property type="component" value="Unplaced"/>
</dbReference>
<evidence type="ECO:0000313" key="2">
    <source>
        <dbReference type="Proteomes" id="UP000695022"/>
    </source>
</evidence>
<name>A0ABM1EX19_PRICU</name>
<keyword evidence="1" id="KW-0175">Coiled coil</keyword>
<reference evidence="3" key="1">
    <citation type="submission" date="2025-08" db="UniProtKB">
        <authorList>
            <consortium name="RefSeq"/>
        </authorList>
    </citation>
    <scope>IDENTIFICATION</scope>
</reference>
<organism evidence="2 3">
    <name type="scientific">Priapulus caudatus</name>
    <name type="common">Priapulid worm</name>
    <dbReference type="NCBI Taxonomy" id="37621"/>
    <lineage>
        <taxon>Eukaryota</taxon>
        <taxon>Metazoa</taxon>
        <taxon>Ecdysozoa</taxon>
        <taxon>Scalidophora</taxon>
        <taxon>Priapulida</taxon>
        <taxon>Priapulimorpha</taxon>
        <taxon>Priapulimorphida</taxon>
        <taxon>Priapulidae</taxon>
        <taxon>Priapulus</taxon>
    </lineage>
</organism>
<dbReference type="RefSeq" id="XP_014676740.1">
    <property type="nucleotide sequence ID" value="XM_014821254.1"/>
</dbReference>
<accession>A0ABM1EX19</accession>
<protein>
    <submittedName>
        <fullName evidence="3">Uncharacterized protein LOC106816630</fullName>
    </submittedName>
</protein>
<evidence type="ECO:0000256" key="1">
    <source>
        <dbReference type="SAM" id="Coils"/>
    </source>
</evidence>
<keyword evidence="2" id="KW-1185">Reference proteome</keyword>
<gene>
    <name evidence="3" type="primary">LOC106816630</name>
</gene>
<feature type="coiled-coil region" evidence="1">
    <location>
        <begin position="57"/>
        <end position="94"/>
    </location>
</feature>
<evidence type="ECO:0000313" key="3">
    <source>
        <dbReference type="RefSeq" id="XP_014676740.1"/>
    </source>
</evidence>
<sequence length="121" mass="13818">MLVDGAITEVLHSTKPDYYEETDEVMKLAKHRTAAAVGKIKVPKPAYADYTSVDNLLRLSKEQLATEQTKKDELEELVDQLDGVETELEAELHKLKTTDMEEVPEWLHLDYEDSVRLDTTN</sequence>